<gene>
    <name evidence="3" type="ORF">C7410_111183</name>
</gene>
<evidence type="ECO:0000313" key="3">
    <source>
        <dbReference type="EMBL" id="PYE22250.1"/>
    </source>
</evidence>
<keyword evidence="1" id="KW-0472">Membrane</keyword>
<evidence type="ECO:0000313" key="4">
    <source>
        <dbReference type="Proteomes" id="UP000247772"/>
    </source>
</evidence>
<protein>
    <submittedName>
        <fullName evidence="3">Uncharacterized protein DUF802</fullName>
    </submittedName>
</protein>
<feature type="transmembrane region" description="Helical" evidence="1">
    <location>
        <begin position="149"/>
        <end position="176"/>
    </location>
</feature>
<dbReference type="InterPro" id="IPR008520">
    <property type="entry name" value="DUF802"/>
</dbReference>
<reference evidence="3 4" key="1">
    <citation type="submission" date="2018-06" db="EMBL/GenBank/DDBJ databases">
        <title>Genomic Encyclopedia of Type Strains, Phase IV (KMG-V): Genome sequencing to study the core and pangenomes of soil and plant-associated prokaryotes.</title>
        <authorList>
            <person name="Whitman W."/>
        </authorList>
    </citation>
    <scope>NUCLEOTIDE SEQUENCE [LARGE SCALE GENOMIC DNA]</scope>
    <source>
        <strain evidence="3 4">SRCL-318</strain>
    </source>
</reference>
<organism evidence="3 4">
    <name type="scientific">Paraburkholderia silvatlantica</name>
    <dbReference type="NCBI Taxonomy" id="321895"/>
    <lineage>
        <taxon>Bacteria</taxon>
        <taxon>Pseudomonadati</taxon>
        <taxon>Pseudomonadota</taxon>
        <taxon>Betaproteobacteria</taxon>
        <taxon>Burkholderiales</taxon>
        <taxon>Burkholderiaceae</taxon>
        <taxon>Paraburkholderia</taxon>
    </lineage>
</organism>
<proteinExistence type="predicted"/>
<dbReference type="Pfam" id="PF05650">
    <property type="entry name" value="DUF802"/>
    <property type="match status" value="2"/>
</dbReference>
<keyword evidence="1" id="KW-1133">Transmembrane helix</keyword>
<comment type="caution">
    <text evidence="3">The sequence shown here is derived from an EMBL/GenBank/DDBJ whole genome shotgun (WGS) entry which is preliminary data.</text>
</comment>
<dbReference type="Proteomes" id="UP000247772">
    <property type="component" value="Unassembled WGS sequence"/>
</dbReference>
<evidence type="ECO:0000259" key="2">
    <source>
        <dbReference type="Pfam" id="PF05650"/>
    </source>
</evidence>
<feature type="transmembrane region" description="Helical" evidence="1">
    <location>
        <begin position="9"/>
        <end position="27"/>
    </location>
</feature>
<evidence type="ECO:0000256" key="1">
    <source>
        <dbReference type="SAM" id="Phobius"/>
    </source>
</evidence>
<sequence>MSRFRIEPVVFVVGLAAVCWIGAGYAVTNPLASAVTLLIGACYVAGAWELYRFQQATATLARAVAQLNTPPARLAGWLDTLHPGLRNAVRARIEGERVGLPGPALAPYLTGLLVLLGMLGTLLGMVVTLKGTGAALESATDLDAIRASLAAPVNGLGLAFGTSIAGVATSAMLGLLSALCRRARIEAAQQLDVKIATTLRAFSPAHQREASFKLLQRQADAMPALVDKLGALMTLIERQGAAQHEQQIATQQAFAANAEAAWSRLAASVGQSLKASAAESARAAGAALQPVVEATMAGLARESASMQGALKQAVQQQLEGLVNGFEASTANVAEIWNRALAQHRQTSEVLAADLGGALERFNASFEQRAAGLLDGVSTRFESVSGTMSQAWQAALEQQARAGEKLAAGNQQALATAAAAFEQHSAALLRAVDESHADLQTKLGARDEARLASWAEALAAMAATLRTEWEATSAVSAQRQQEICAALAQTANDIAAHSQQHASKTIAEIDRLVDAASQAPKAAATLHAEIASRDAQRLEAWTASLAAMSAALREQWEATSAATAQRQQEICATLAQTANDITAQSQAHNASTIAEIGRLVQAASVAPQAAAEVIAELRQKLSDSMVRDTAMLDERNRLLATLETLLDAVNRASTEQRSAIDALVSTSSDLLERVGGQFSASVEAGSGKLGAIAAQVSGSAVEVASLGDAFGAAVSVFGESNDKLVAHLERIEAALDKSLARSDDQLAYYVAQAREVIDLSMLSQKQIVENLQQLASQRASAGAEAA</sequence>
<feature type="domain" description="DUF802" evidence="2">
    <location>
        <begin position="323"/>
        <end position="373"/>
    </location>
</feature>
<dbReference type="OrthoDB" id="6053769at2"/>
<dbReference type="EMBL" id="QJSQ01000011">
    <property type="protein sequence ID" value="PYE22250.1"/>
    <property type="molecule type" value="Genomic_DNA"/>
</dbReference>
<feature type="transmembrane region" description="Helical" evidence="1">
    <location>
        <begin position="105"/>
        <end position="129"/>
    </location>
</feature>
<dbReference type="AlphaFoldDB" id="A0A2V4U1Z4"/>
<feature type="domain" description="DUF802" evidence="2">
    <location>
        <begin position="376"/>
        <end position="428"/>
    </location>
</feature>
<keyword evidence="1" id="KW-0812">Transmembrane</keyword>
<dbReference type="RefSeq" id="WP_110855566.1">
    <property type="nucleotide sequence ID" value="NZ_QJSQ01000011.1"/>
</dbReference>
<name>A0A2V4U1Z4_9BURK</name>
<accession>A0A2V4U1Z4</accession>